<feature type="domain" description="DHFR" evidence="1">
    <location>
        <begin position="2"/>
        <end position="170"/>
    </location>
</feature>
<dbReference type="Gene3D" id="3.40.430.10">
    <property type="entry name" value="Dihydrofolate Reductase, subunit A"/>
    <property type="match status" value="1"/>
</dbReference>
<dbReference type="GO" id="GO:0009231">
    <property type="term" value="P:riboflavin biosynthetic process"/>
    <property type="evidence" value="ECO:0007669"/>
    <property type="project" value="InterPro"/>
</dbReference>
<sequence>MKVILLMAVTADGMIARNSMQLVDWTGKADKQYFVDVTRKAGAMIMGSKTFDTIGKVLPDRKNIVMTRNKKRTSKNTDLIFTDQTPKQVLKELEAQGLTCATLVGGSVVNTLFLQENLVDEIHLTIVPRFFGKGMSLFNEILDTRLELMEVKKIDEGHVLLIYRVKKESY</sequence>
<dbReference type="InterPro" id="IPR050765">
    <property type="entry name" value="Riboflavin_Biosynth_HTPR"/>
</dbReference>
<dbReference type="PANTHER" id="PTHR38011">
    <property type="entry name" value="DIHYDROFOLATE REDUCTASE FAMILY PROTEIN (AFU_ORTHOLOGUE AFUA_8G06820)"/>
    <property type="match status" value="1"/>
</dbReference>
<dbReference type="PROSITE" id="PS51330">
    <property type="entry name" value="DHFR_2"/>
    <property type="match status" value="1"/>
</dbReference>
<reference evidence="3" key="1">
    <citation type="submission" date="2016-10" db="EMBL/GenBank/DDBJ databases">
        <authorList>
            <person name="Varghese N."/>
            <person name="Submissions S."/>
        </authorList>
    </citation>
    <scope>NUCLEOTIDE SEQUENCE [LARGE SCALE GENOMIC DNA]</scope>
    <source>
        <strain evidence="3">DSM 3384</strain>
    </source>
</reference>
<dbReference type="AlphaFoldDB" id="A0A1H2DZ77"/>
<evidence type="ECO:0000313" key="3">
    <source>
        <dbReference type="Proteomes" id="UP000199608"/>
    </source>
</evidence>
<protein>
    <submittedName>
        <fullName evidence="2">Dihydrofolate reductase</fullName>
    </submittedName>
</protein>
<evidence type="ECO:0000259" key="1">
    <source>
        <dbReference type="PROSITE" id="PS51330"/>
    </source>
</evidence>
<dbReference type="CDD" id="cd00209">
    <property type="entry name" value="DHFR"/>
    <property type="match status" value="1"/>
</dbReference>
<dbReference type="GO" id="GO:0046654">
    <property type="term" value="P:tetrahydrofolate biosynthetic process"/>
    <property type="evidence" value="ECO:0007669"/>
    <property type="project" value="InterPro"/>
</dbReference>
<keyword evidence="3" id="KW-1185">Reference proteome</keyword>
<dbReference type="Proteomes" id="UP000199608">
    <property type="component" value="Unassembled WGS sequence"/>
</dbReference>
<dbReference type="Pfam" id="PF01872">
    <property type="entry name" value="RibD_C"/>
    <property type="match status" value="1"/>
</dbReference>
<dbReference type="RefSeq" id="WP_092230796.1">
    <property type="nucleotide sequence ID" value="NZ_FNLL01000002.1"/>
</dbReference>
<dbReference type="GO" id="GO:0008703">
    <property type="term" value="F:5-amino-6-(5-phosphoribosylamino)uracil reductase activity"/>
    <property type="evidence" value="ECO:0007669"/>
    <property type="project" value="InterPro"/>
</dbReference>
<dbReference type="InterPro" id="IPR002734">
    <property type="entry name" value="RibDG_C"/>
</dbReference>
<name>A0A1H2DZ77_9BACT</name>
<proteinExistence type="predicted"/>
<accession>A0A1H2DZ77</accession>
<dbReference type="InterPro" id="IPR024072">
    <property type="entry name" value="DHFR-like_dom_sf"/>
</dbReference>
<dbReference type="SUPFAM" id="SSF53597">
    <property type="entry name" value="Dihydrofolate reductase-like"/>
    <property type="match status" value="1"/>
</dbReference>
<organism evidence="2 3">
    <name type="scientific">Desulfobacula phenolica</name>
    <dbReference type="NCBI Taxonomy" id="90732"/>
    <lineage>
        <taxon>Bacteria</taxon>
        <taxon>Pseudomonadati</taxon>
        <taxon>Thermodesulfobacteriota</taxon>
        <taxon>Desulfobacteria</taxon>
        <taxon>Desulfobacterales</taxon>
        <taxon>Desulfobacteraceae</taxon>
        <taxon>Desulfobacula</taxon>
    </lineage>
</organism>
<evidence type="ECO:0000313" key="2">
    <source>
        <dbReference type="EMBL" id="SDT88134.1"/>
    </source>
</evidence>
<gene>
    <name evidence="2" type="ORF">SAMN04487931_102346</name>
</gene>
<dbReference type="EMBL" id="FNLL01000002">
    <property type="protein sequence ID" value="SDT88134.1"/>
    <property type="molecule type" value="Genomic_DNA"/>
</dbReference>
<dbReference type="GO" id="GO:0004146">
    <property type="term" value="F:dihydrofolate reductase activity"/>
    <property type="evidence" value="ECO:0007669"/>
    <property type="project" value="InterPro"/>
</dbReference>
<dbReference type="InterPro" id="IPR001796">
    <property type="entry name" value="DHFR_dom"/>
</dbReference>